<evidence type="ECO:0000313" key="7">
    <source>
        <dbReference type="EMBL" id="MDB2294341.1"/>
    </source>
</evidence>
<dbReference type="Pfam" id="PF00403">
    <property type="entry name" value="HMA"/>
    <property type="match status" value="2"/>
</dbReference>
<dbReference type="SUPFAM" id="SSF55008">
    <property type="entry name" value="HMA, heavy metal-associated domain"/>
    <property type="match status" value="2"/>
</dbReference>
<keyword evidence="8" id="KW-1185">Reference proteome</keyword>
<dbReference type="NCBIfam" id="TIGR00003">
    <property type="entry name" value="copper ion binding protein"/>
    <property type="match status" value="1"/>
</dbReference>
<sequence>MDCPSCAGKVENSVKRLDGINDLNPQATTGTLTVSYDHERTSATAIAERVEKAGYTVEDESETSIKLPVPEMDCASCAGKIENALKKTGVTTYETRPTTGTVVVTFESSRVKEADVIKAIESAGYGVTETRTDKSGDDNAGGERESIWTSSRA</sequence>
<evidence type="ECO:0000256" key="2">
    <source>
        <dbReference type="ARBA" id="ARBA00022796"/>
    </source>
</evidence>
<reference evidence="7 8" key="1">
    <citation type="submission" date="2023-01" db="EMBL/GenBank/DDBJ databases">
        <title>Halorubrum ezzemoulense from Santa Pola, Spain.</title>
        <authorList>
            <person name="Feng Y."/>
            <person name="Louyakis A.S."/>
            <person name="Gogarten J.P."/>
        </authorList>
    </citation>
    <scope>NUCLEOTIDE SEQUENCE [LARGE SCALE GENOMIC DNA]</scope>
    <source>
        <strain evidence="7 8">AMM015</strain>
    </source>
</reference>
<evidence type="ECO:0000313" key="8">
    <source>
        <dbReference type="Proteomes" id="UP001210528"/>
    </source>
</evidence>
<dbReference type="PANTHER" id="PTHR43520">
    <property type="entry name" value="ATP7, ISOFORM B"/>
    <property type="match status" value="1"/>
</dbReference>
<keyword evidence="2" id="KW-0186">Copper</keyword>
<feature type="non-terminal residue" evidence="7">
    <location>
        <position position="153"/>
    </location>
</feature>
<dbReference type="CDD" id="cd00371">
    <property type="entry name" value="HMA"/>
    <property type="match status" value="2"/>
</dbReference>
<evidence type="ECO:0000256" key="3">
    <source>
        <dbReference type="ARBA" id="ARBA00022842"/>
    </source>
</evidence>
<keyword evidence="3" id="KW-0460">Magnesium</keyword>
<evidence type="ECO:0000256" key="1">
    <source>
        <dbReference type="ARBA" id="ARBA00004127"/>
    </source>
</evidence>
<organism evidence="7 8">
    <name type="scientific">Halorubrum ezzemoulense</name>
    <name type="common">Halorubrum chaoviator</name>
    <dbReference type="NCBI Taxonomy" id="337243"/>
    <lineage>
        <taxon>Archaea</taxon>
        <taxon>Methanobacteriati</taxon>
        <taxon>Methanobacteriota</taxon>
        <taxon>Stenosarchaea group</taxon>
        <taxon>Halobacteria</taxon>
        <taxon>Halobacteriales</taxon>
        <taxon>Haloferacaceae</taxon>
        <taxon>Halorubrum</taxon>
    </lineage>
</organism>
<comment type="subcellular location">
    <subcellularLocation>
        <location evidence="1">Endomembrane system</location>
        <topology evidence="1">Multi-pass membrane protein</topology>
    </subcellularLocation>
</comment>
<feature type="compositionally biased region" description="Basic and acidic residues" evidence="5">
    <location>
        <begin position="130"/>
        <end position="146"/>
    </location>
</feature>
<dbReference type="InterPro" id="IPR036163">
    <property type="entry name" value="HMA_dom_sf"/>
</dbReference>
<protein>
    <submittedName>
        <fullName evidence="7">Copper ion binding protein</fullName>
    </submittedName>
</protein>
<keyword evidence="2" id="KW-0813">Transport</keyword>
<evidence type="ECO:0000256" key="4">
    <source>
        <dbReference type="ARBA" id="ARBA00022967"/>
    </source>
</evidence>
<comment type="caution">
    <text evidence="7">The sequence shown here is derived from an EMBL/GenBank/DDBJ whole genome shotgun (WGS) entry which is preliminary data.</text>
</comment>
<evidence type="ECO:0000259" key="6">
    <source>
        <dbReference type="PROSITE" id="PS50846"/>
    </source>
</evidence>
<dbReference type="RefSeq" id="WP_271970720.1">
    <property type="nucleotide sequence ID" value="NZ_JAQLUK010000089.1"/>
</dbReference>
<feature type="domain" description="HMA" evidence="6">
    <location>
        <begin position="1"/>
        <end position="58"/>
    </location>
</feature>
<gene>
    <name evidence="7" type="ORF">PM085_19200</name>
</gene>
<proteinExistence type="predicted"/>
<feature type="domain" description="HMA" evidence="6">
    <location>
        <begin position="63"/>
        <end position="128"/>
    </location>
</feature>
<feature type="region of interest" description="Disordered" evidence="5">
    <location>
        <begin position="127"/>
        <end position="153"/>
    </location>
</feature>
<dbReference type="InterPro" id="IPR006121">
    <property type="entry name" value="HMA_dom"/>
</dbReference>
<keyword evidence="2" id="KW-0187">Copper transport</keyword>
<name>A0ABT4Z9S2_HALEZ</name>
<keyword evidence="4" id="KW-1278">Translocase</keyword>
<keyword evidence="2" id="KW-0406">Ion transport</keyword>
<dbReference type="Proteomes" id="UP001210528">
    <property type="component" value="Unassembled WGS sequence"/>
</dbReference>
<dbReference type="PROSITE" id="PS50846">
    <property type="entry name" value="HMA_2"/>
    <property type="match status" value="2"/>
</dbReference>
<evidence type="ECO:0000256" key="5">
    <source>
        <dbReference type="SAM" id="MobiDB-lite"/>
    </source>
</evidence>
<dbReference type="InterPro" id="IPR006122">
    <property type="entry name" value="HMA_Cu_ion-bd"/>
</dbReference>
<dbReference type="PANTHER" id="PTHR43520:SF8">
    <property type="entry name" value="P-TYPE CU(+) TRANSPORTER"/>
    <property type="match status" value="1"/>
</dbReference>
<dbReference type="EMBL" id="JAQLUK010000089">
    <property type="protein sequence ID" value="MDB2294341.1"/>
    <property type="molecule type" value="Genomic_DNA"/>
</dbReference>
<dbReference type="Gene3D" id="3.30.70.100">
    <property type="match status" value="2"/>
</dbReference>
<accession>A0ABT4Z9S2</accession>